<accession>A0A7K3WLE4</accession>
<dbReference type="EMBL" id="JAAGVY010000003">
    <property type="protein sequence ID" value="NEN22457.1"/>
    <property type="molecule type" value="Genomic_DNA"/>
</dbReference>
<dbReference type="InterPro" id="IPR008302">
    <property type="entry name" value="NamZ"/>
</dbReference>
<evidence type="ECO:0000259" key="2">
    <source>
        <dbReference type="Pfam" id="PF07075"/>
    </source>
</evidence>
<dbReference type="Gene3D" id="3.40.50.12170">
    <property type="entry name" value="Uncharacterised protein PF07075, DUF1343"/>
    <property type="match status" value="1"/>
</dbReference>
<dbReference type="Proteomes" id="UP000486602">
    <property type="component" value="Unassembled WGS sequence"/>
</dbReference>
<dbReference type="Pfam" id="PF20732">
    <property type="entry name" value="NamZ_C"/>
    <property type="match status" value="1"/>
</dbReference>
<dbReference type="PIRSF" id="PIRSF016719">
    <property type="entry name" value="UCP016719"/>
    <property type="match status" value="1"/>
</dbReference>
<comment type="caution">
    <text evidence="4">The sequence shown here is derived from an EMBL/GenBank/DDBJ whole genome shotgun (WGS) entry which is preliminary data.</text>
</comment>
<proteinExistence type="predicted"/>
<feature type="chain" id="PRO_5029845929" evidence="1">
    <location>
        <begin position="41"/>
        <end position="426"/>
    </location>
</feature>
<keyword evidence="1" id="KW-0732">Signal</keyword>
<evidence type="ECO:0000256" key="1">
    <source>
        <dbReference type="SAM" id="SignalP"/>
    </source>
</evidence>
<gene>
    <name evidence="4" type="ORF">G3O08_02940</name>
</gene>
<feature type="domain" description="Peptidoglycan beta-N-acetylmuramidase NamZ N-terminal" evidence="2">
    <location>
        <begin position="79"/>
        <end position="277"/>
    </location>
</feature>
<dbReference type="AlphaFoldDB" id="A0A7K3WLE4"/>
<reference evidence="4 5" key="1">
    <citation type="submission" date="2020-02" db="EMBL/GenBank/DDBJ databases">
        <title>Out from the shadows clarifying the taxonomy of the family Cryomorphaceae and related taxa by utilizing the GTDB taxonomic framework.</title>
        <authorList>
            <person name="Bowman J.P."/>
        </authorList>
    </citation>
    <scope>NUCLEOTIDE SEQUENCE [LARGE SCALE GENOMIC DNA]</scope>
    <source>
        <strain evidence="4 5">QSSC 1-22</strain>
    </source>
</reference>
<feature type="domain" description="Peptidoglycan beta-N-acetylmuramidase NamZ C-terminal" evidence="3">
    <location>
        <begin position="282"/>
        <end position="424"/>
    </location>
</feature>
<dbReference type="GO" id="GO:0033922">
    <property type="term" value="F:peptidoglycan beta-N-acetylmuramidase activity"/>
    <property type="evidence" value="ECO:0007669"/>
    <property type="project" value="InterPro"/>
</dbReference>
<dbReference type="InterPro" id="IPR048502">
    <property type="entry name" value="NamZ_N"/>
</dbReference>
<sequence>MEYSMPCIKLAFLLNARKSMKFISLCCLFLPLIASCSSQSAQNHFPETKSQAETITEKQILPGIYAMDSIVAALLGKRVALIANHTSLVDGTHAVDTLLGSGINVVKVFASEHGFRGDAPDGAHIGNTKDPKTGLPIVSLYGKNKKPTPEMLKDVDVIVFDIQDVGCRFYTFLSTMHYAMEAAAENGLEMVVLDRPNPNGFYVDGPVLDPKFKSFVGMHPIPVVYGMTLGECAKMINGEGWLKDGVTADLKVFECENYTHSSLYELPVKPSPNLPNMDAIYWYPSLCFLEGTDVSVGRGTPTPFTIIGEPGNKGGDFEFTPVSIENASTDPKHKGEVCVGYDLSGKLDFKNLPDTVQISWLVRMYNETDSKADFFRKDGYFDLLAGTDALRKALVAGKTANEIRAEWQKDLLDFKKIRVKYLIYAD</sequence>
<evidence type="ECO:0000313" key="5">
    <source>
        <dbReference type="Proteomes" id="UP000486602"/>
    </source>
</evidence>
<dbReference type="PANTHER" id="PTHR42915:SF1">
    <property type="entry name" value="PEPTIDOGLYCAN BETA-N-ACETYLMURAMIDASE NAMZ"/>
    <property type="match status" value="1"/>
</dbReference>
<dbReference type="InterPro" id="IPR048503">
    <property type="entry name" value="NamZ_C"/>
</dbReference>
<protein>
    <submittedName>
        <fullName evidence="4">DUF1343 domain-containing protein</fullName>
    </submittedName>
</protein>
<name>A0A7K3WLE4_9FLAO</name>
<evidence type="ECO:0000259" key="3">
    <source>
        <dbReference type="Pfam" id="PF20732"/>
    </source>
</evidence>
<dbReference type="Gene3D" id="3.90.1150.140">
    <property type="match status" value="1"/>
</dbReference>
<organism evidence="4 5">
    <name type="scientific">Cryomorpha ignava</name>
    <dbReference type="NCBI Taxonomy" id="101383"/>
    <lineage>
        <taxon>Bacteria</taxon>
        <taxon>Pseudomonadati</taxon>
        <taxon>Bacteroidota</taxon>
        <taxon>Flavobacteriia</taxon>
        <taxon>Flavobacteriales</taxon>
        <taxon>Cryomorphaceae</taxon>
        <taxon>Cryomorpha</taxon>
    </lineage>
</organism>
<evidence type="ECO:0000313" key="4">
    <source>
        <dbReference type="EMBL" id="NEN22457.1"/>
    </source>
</evidence>
<feature type="signal peptide" evidence="1">
    <location>
        <begin position="1"/>
        <end position="40"/>
    </location>
</feature>
<dbReference type="PANTHER" id="PTHR42915">
    <property type="entry name" value="HYPOTHETICAL 460 KDA PROTEIN IN FEUA-SIGW INTERGENIC REGION [PRECURSOR]"/>
    <property type="match status" value="1"/>
</dbReference>
<keyword evidence="5" id="KW-1185">Reference proteome</keyword>
<dbReference type="Pfam" id="PF07075">
    <property type="entry name" value="NamZ_N"/>
    <property type="match status" value="1"/>
</dbReference>